<comment type="similarity">
    <text evidence="9">Belongs to the KdpA family.</text>
</comment>
<feature type="transmembrane region" description="Helical" evidence="9">
    <location>
        <begin position="59"/>
        <end position="81"/>
    </location>
</feature>
<dbReference type="OrthoDB" id="9763796at2"/>
<evidence type="ECO:0000256" key="4">
    <source>
        <dbReference type="ARBA" id="ARBA00022692"/>
    </source>
</evidence>
<feature type="transmembrane region" description="Helical" evidence="9">
    <location>
        <begin position="323"/>
        <end position="344"/>
    </location>
</feature>
<dbReference type="NCBIfam" id="TIGR00680">
    <property type="entry name" value="kdpA"/>
    <property type="match status" value="1"/>
</dbReference>
<feature type="transmembrane region" description="Helical" evidence="9">
    <location>
        <begin position="416"/>
        <end position="441"/>
    </location>
</feature>
<name>A0A1Q8SRY4_9GAMM</name>
<comment type="subunit">
    <text evidence="9">The system is composed of three essential subunits: KdpA, KdpB and KdpC.</text>
</comment>
<dbReference type="EMBL" id="MSDO01000012">
    <property type="protein sequence ID" value="OLO04205.1"/>
    <property type="molecule type" value="Genomic_DNA"/>
</dbReference>
<keyword evidence="6 9" id="KW-1133">Transmembrane helix</keyword>
<dbReference type="GO" id="GO:0008556">
    <property type="term" value="F:P-type potassium transmembrane transporter activity"/>
    <property type="evidence" value="ECO:0007669"/>
    <property type="project" value="InterPro"/>
</dbReference>
<evidence type="ECO:0000256" key="3">
    <source>
        <dbReference type="ARBA" id="ARBA00022538"/>
    </source>
</evidence>
<proteinExistence type="inferred from homology"/>
<feature type="transmembrane region" description="Helical" evidence="9">
    <location>
        <begin position="216"/>
        <end position="237"/>
    </location>
</feature>
<evidence type="ECO:0000256" key="7">
    <source>
        <dbReference type="ARBA" id="ARBA00023065"/>
    </source>
</evidence>
<dbReference type="STRING" id="404433.BTW07_09935"/>
<dbReference type="HAMAP" id="MF_00275">
    <property type="entry name" value="KdpA"/>
    <property type="match status" value="1"/>
</dbReference>
<evidence type="ECO:0000256" key="6">
    <source>
        <dbReference type="ARBA" id="ARBA00022989"/>
    </source>
</evidence>
<protein>
    <recommendedName>
        <fullName evidence="9">Potassium-transporting ATPase potassium-binding subunit</fullName>
    </recommendedName>
    <alternativeName>
        <fullName evidence="9">ATP phosphohydrolase [potassium-transporting] A chain</fullName>
    </alternativeName>
    <alternativeName>
        <fullName evidence="9">Potassium-binding and translocating subunit A</fullName>
    </alternativeName>
    <alternativeName>
        <fullName evidence="9">Potassium-translocating ATPase A chain</fullName>
    </alternativeName>
</protein>
<keyword evidence="3 9" id="KW-0633">Potassium transport</keyword>
<accession>A0A1Q8SRY4</accession>
<evidence type="ECO:0000256" key="8">
    <source>
        <dbReference type="ARBA" id="ARBA00023136"/>
    </source>
</evidence>
<evidence type="ECO:0000313" key="10">
    <source>
        <dbReference type="EMBL" id="OLO04205.1"/>
    </source>
</evidence>
<keyword evidence="7 9" id="KW-0406">Ion transport</keyword>
<feature type="transmembrane region" description="Helical" evidence="9">
    <location>
        <begin position="569"/>
        <end position="595"/>
    </location>
</feature>
<keyword evidence="2 9" id="KW-1003">Cell membrane</keyword>
<evidence type="ECO:0000256" key="2">
    <source>
        <dbReference type="ARBA" id="ARBA00022475"/>
    </source>
</evidence>
<keyword evidence="5 9" id="KW-0630">Potassium</keyword>
<comment type="caution">
    <text evidence="9">Lacks conserved residue(s) required for the propagation of feature annotation.</text>
</comment>
<feature type="transmembrane region" description="Helical" evidence="9">
    <location>
        <begin position="522"/>
        <end position="549"/>
    </location>
</feature>
<dbReference type="PANTHER" id="PTHR30607:SF2">
    <property type="entry name" value="POTASSIUM-TRANSPORTING ATPASE POTASSIUM-BINDING SUBUNIT"/>
    <property type="match status" value="1"/>
</dbReference>
<sequence length="601" mass="63199">MNAMMLCYALLIGLALPLGLYMGRALDTDRSTVMDRLFGPVESVLMRLAGVDRRASMTWSAYLLAVLKLHLLLIGLAWIVFMSQGLLPLNPDGIPGMNWDTALHTAVSFATNTNQQHYSGQAQLSYLSQTLAIVTLQFLTPATGLAVLLAITRTLLKRQTTNPIVGTNTTIGANATVITNATVSTNTSTTSAGRGVGRDSVGNYSVGNYYVDLTRIVVRVLLPLSLVVALVLVWQGVPATYQGAQSVTMLDGGAVQVIPRGPVAPMVAIKQLGTNGGGWYGPNSTVPLENPTGLANLVETIALLLIPVATLIAVGVISGRRRLMMGIGAVMIAFSLITTTLIVVSERQPNAALAGLAVAGSPNLEGKEVRFGSDLSALWGSWTTQTSNGSVNAMHDSFNPLGGLGLLMDMFVNVTFGGIGVGMIGYLLYLMLAAFIGSLMIGRAPELFGKPLETREMRWISLAILAQPLIILGLTAITVAFPALTGNSNPGFHGLSQVLYEYTSAFANNGSGFEGLGDGTPWWNLACVLALAVGRFLPMLVPLAVAGWLMEKRTAPQGRGTLSLEGGAFVGLTAGVIVIVNLLGFLPALVLGPIAEQLTLP</sequence>
<comment type="function">
    <text evidence="9">Part of the high-affinity ATP-driven potassium transport (or Kdp) system, which catalyzes the hydrolysis of ATP coupled with the electrogenic transport of potassium into the cytoplasm. This subunit binds the extracellular potassium ions and delivers the ions to the membrane domain of KdpB through an intramembrane tunnel.</text>
</comment>
<dbReference type="GO" id="GO:0030955">
    <property type="term" value="F:potassium ion binding"/>
    <property type="evidence" value="ECO:0007669"/>
    <property type="project" value="UniProtKB-UniRule"/>
</dbReference>
<keyword evidence="8 9" id="KW-0472">Membrane</keyword>
<gene>
    <name evidence="9" type="primary">kdpA</name>
    <name evidence="10" type="ORF">BTW07_09935</name>
</gene>
<dbReference type="Proteomes" id="UP000186878">
    <property type="component" value="Unassembled WGS sequence"/>
</dbReference>
<evidence type="ECO:0000256" key="9">
    <source>
        <dbReference type="HAMAP-Rule" id="MF_00275"/>
    </source>
</evidence>
<keyword evidence="11" id="KW-1185">Reference proteome</keyword>
<dbReference type="Pfam" id="PF03814">
    <property type="entry name" value="KdpA"/>
    <property type="match status" value="1"/>
</dbReference>
<comment type="subcellular location">
    <subcellularLocation>
        <location evidence="9">Cell membrane</location>
        <topology evidence="9">Multi-pass membrane protein</topology>
    </subcellularLocation>
</comment>
<reference evidence="10 11" key="1">
    <citation type="submission" date="2016-12" db="EMBL/GenBank/DDBJ databases">
        <title>Draft genome sequences of strains Salinicola socius SMB35, Salinicola sp. MH3R3-1 and Chromohalobacter sp. SMB17 from the Verkhnekamsk potash mining region of Russia.</title>
        <authorList>
            <person name="Mavrodi D.V."/>
            <person name="Olsson B.E."/>
            <person name="Korsakova E.S."/>
            <person name="Pyankova A."/>
            <person name="Mavrodi O.V."/>
            <person name="Plotnikova E.G."/>
        </authorList>
    </citation>
    <scope>NUCLEOTIDE SEQUENCE [LARGE SCALE GENOMIC DNA]</scope>
    <source>
        <strain evidence="10 11">SMB35</strain>
    </source>
</reference>
<dbReference type="PANTHER" id="PTHR30607">
    <property type="entry name" value="POTASSIUM-TRANSPORTING ATPASE A CHAIN"/>
    <property type="match status" value="1"/>
</dbReference>
<feature type="transmembrane region" description="Helical" evidence="9">
    <location>
        <begin position="294"/>
        <end position="316"/>
    </location>
</feature>
<evidence type="ECO:0000256" key="1">
    <source>
        <dbReference type="ARBA" id="ARBA00022448"/>
    </source>
</evidence>
<dbReference type="PIRSF" id="PIRSF001294">
    <property type="entry name" value="K_ATPaseA"/>
    <property type="match status" value="1"/>
</dbReference>
<keyword evidence="1 9" id="KW-0813">Transport</keyword>
<evidence type="ECO:0000313" key="11">
    <source>
        <dbReference type="Proteomes" id="UP000186878"/>
    </source>
</evidence>
<feature type="transmembrane region" description="Helical" evidence="9">
    <location>
        <begin position="462"/>
        <end position="484"/>
    </location>
</feature>
<dbReference type="GO" id="GO:0005886">
    <property type="term" value="C:plasma membrane"/>
    <property type="evidence" value="ECO:0007669"/>
    <property type="project" value="UniProtKB-SubCell"/>
</dbReference>
<dbReference type="AlphaFoldDB" id="A0A1Q8SRY4"/>
<evidence type="ECO:0000256" key="5">
    <source>
        <dbReference type="ARBA" id="ARBA00022958"/>
    </source>
</evidence>
<organism evidence="10 11">
    <name type="scientific">Salinicola socius</name>
    <dbReference type="NCBI Taxonomy" id="404433"/>
    <lineage>
        <taxon>Bacteria</taxon>
        <taxon>Pseudomonadati</taxon>
        <taxon>Pseudomonadota</taxon>
        <taxon>Gammaproteobacteria</taxon>
        <taxon>Oceanospirillales</taxon>
        <taxon>Halomonadaceae</taxon>
        <taxon>Salinicola</taxon>
    </lineage>
</organism>
<dbReference type="RefSeq" id="WP_075570027.1">
    <property type="nucleotide sequence ID" value="NZ_MSDO01000012.1"/>
</dbReference>
<keyword evidence="4 9" id="KW-0812">Transmembrane</keyword>
<comment type="caution">
    <text evidence="10">The sequence shown here is derived from an EMBL/GenBank/DDBJ whole genome shotgun (WGS) entry which is preliminary data.</text>
</comment>
<dbReference type="InterPro" id="IPR004623">
    <property type="entry name" value="KdpA"/>
</dbReference>